<feature type="compositionally biased region" description="Polar residues" evidence="1">
    <location>
        <begin position="1361"/>
        <end position="1375"/>
    </location>
</feature>
<organism evidence="2">
    <name type="scientific">Rhodotorula toruloides</name>
    <name type="common">Yeast</name>
    <name type="synonym">Rhodosporidium toruloides</name>
    <dbReference type="NCBI Taxonomy" id="5286"/>
    <lineage>
        <taxon>Eukaryota</taxon>
        <taxon>Fungi</taxon>
        <taxon>Dikarya</taxon>
        <taxon>Basidiomycota</taxon>
        <taxon>Pucciniomycotina</taxon>
        <taxon>Microbotryomycetes</taxon>
        <taxon>Sporidiobolales</taxon>
        <taxon>Sporidiobolaceae</taxon>
        <taxon>Rhodotorula</taxon>
    </lineage>
</organism>
<sequence>MDDSGLPSLPPPVPPTHSRSLSSSSSDDNNGSPQPAYGEWGADSAGMERSSSSASENRRRRNAAPRGTAEGEPYLGSNGSAAHPALSRTLSSASTSSSSSLLDGQGRSASSKAAISAADLDFPRSSSSLARGASPSSSSSAVSRSQSLFAKVSPSLANHSPAHPRFASTSTMGIYGGGGGKNRPPPSPSTSSTASRDEPTSSPTLTHHFLPRDSTDSPAPDSPTSSIPKPLRPPKSEARRNGSAPNSPIRTDEEGGFASIASTVGGEEGDSPTLEPRRRLRARAGSSLGGVGREVEDAEVEDETLEQRRERRSRRAEELKEKNQRILHSINSSPASRIAGGTLTRSSTASTIRELANGQALLADERFSPAQGQDTWLEENRASYGRSDEFGRYRDSGRRSESVSRSRTLGNLDAAGRENGRTSALERRSQTYGNRSGAALRSTTPLDDSHQSSLPDRAATSFSNYTSAGTSSTPYRTLRRSELVGSARTRAASAFGGTAERDEAIQRSLRNLASKEALMSSAERRRVRSESKVEGGSGGSTGRNRPALPREFLPDRTPSRAATSLGTSRPAPLDLDLTASSSTRGDDASSPSYSARHRRATTVSPSYASSARSPTSLSSYRPQSALSTPSTEVRRRRREWSRSEDVRAGGSRSRQATFEGEDDGMDGYDGELERTPKSAKKTSRESGVDRATGLRSIRPTSRSGTITPPPPPSTSARSDDRQSSLSSETRERRDRMRSSDAWRNDFDGSTRSTMRSRASGSSGDAASARHAVSPVSPSEAERERTIRAINALLAGQGIVATAAPGLVGTSTPPSSNSSPSKRQSTSAYAMRMSSVSGAHDDLSQPAGQRGGASTGMSRSSSVTSSAPGGGMAGAPRLESALRGLIGQAGPDASEHHKLLLSALDHFDKNFSAGQTDYASQELVKRMTALVSSTTKLNSGLRGLVEAVKEEQVQAQLDEDQRSPMLAVAQFERNVNALLRTSDDQVRSLTEDLVAFVRFDRERDRARRSVNGVTSPGMQNDGDAASRPTSRASAYRNSVGGVNGVAALHSPPRRATTASPYDRATVSHASAKSPALAREVLRSPLVDSAAAEDRSSAFVNRRHTLGYAASSGVRSSAFAETPSPANRRESAHVRSPLSIGDGRQFDTPSRTTFADARRQSLAESSSTTSLAGLGLPLPLHAPSTGARQSKMSDTTVRPPSPSHLRFPTMSPPSINPATASSFISPTRMYSDSDGARALQALEAGANLDEGARAAARQSPTISLRTRNRDLPELPADASPEVAKAYYEQQQRYEQLALEHEQQALELEQQRLLAQAQAQAQQPRPPSRATMTATPTPSDSPSGRKSRLRISSGGLGAALKNAFTPNKKFSSGASDGSASPVKPMHAQAQSSAPPQLPPLGLVRTESRASMVEERRAERRKEVEGILRRAGK</sequence>
<feature type="compositionally biased region" description="Basic and acidic residues" evidence="1">
    <location>
        <begin position="522"/>
        <end position="533"/>
    </location>
</feature>
<feature type="compositionally biased region" description="Basic and acidic residues" evidence="1">
    <location>
        <begin position="671"/>
        <end position="688"/>
    </location>
</feature>
<feature type="region of interest" description="Disordered" evidence="1">
    <location>
        <begin position="1110"/>
        <end position="1228"/>
    </location>
</feature>
<feature type="compositionally biased region" description="Polar residues" evidence="1">
    <location>
        <begin position="1184"/>
        <end position="1196"/>
    </location>
</feature>
<protein>
    <submittedName>
        <fullName evidence="2">RHTO0S05e06744g1_1</fullName>
    </submittedName>
</protein>
<feature type="compositionally biased region" description="Acidic residues" evidence="1">
    <location>
        <begin position="659"/>
        <end position="670"/>
    </location>
</feature>
<feature type="compositionally biased region" description="Low complexity" evidence="1">
    <location>
        <begin position="604"/>
        <end position="621"/>
    </location>
</feature>
<feature type="region of interest" description="Disordered" evidence="1">
    <location>
        <begin position="363"/>
        <end position="477"/>
    </location>
</feature>
<reference evidence="2" key="1">
    <citation type="journal article" date="2014" name="Genome Announc.">
        <title>Draft genome sequence of Rhodosporidium toruloides CECT1137, an oleaginous yeast of biotechnological interest.</title>
        <authorList>
            <person name="Morin N."/>
            <person name="Calcas X."/>
            <person name="Devillers H."/>
            <person name="Durrens P."/>
            <person name="Sherman D.J."/>
            <person name="Nicaud J.-M."/>
            <person name="Neuveglise C."/>
        </authorList>
    </citation>
    <scope>NUCLEOTIDE SEQUENCE</scope>
    <source>
        <strain evidence="2">CECT1137</strain>
    </source>
</reference>
<feature type="region of interest" description="Disordered" evidence="1">
    <location>
        <begin position="1312"/>
        <end position="1429"/>
    </location>
</feature>
<feature type="compositionally biased region" description="Polar residues" evidence="1">
    <location>
        <begin position="578"/>
        <end position="593"/>
    </location>
</feature>
<feature type="compositionally biased region" description="Low complexity" evidence="1">
    <location>
        <begin position="16"/>
        <end position="26"/>
    </location>
</feature>
<dbReference type="EMBL" id="LK052940">
    <property type="protein sequence ID" value="CDR40734.1"/>
    <property type="molecule type" value="Genomic_DNA"/>
</dbReference>
<feature type="region of interest" description="Disordered" evidence="1">
    <location>
        <begin position="1248"/>
        <end position="1278"/>
    </location>
</feature>
<feature type="compositionally biased region" description="Low complexity" evidence="1">
    <location>
        <begin position="42"/>
        <end position="55"/>
    </location>
</feature>
<feature type="compositionally biased region" description="Basic and acidic residues" evidence="1">
    <location>
        <begin position="415"/>
        <end position="429"/>
    </location>
</feature>
<name>A0A061ASX2_RHOTO</name>
<accession>A0A061ASX2</accession>
<feature type="region of interest" description="Disordered" evidence="1">
    <location>
        <begin position="1"/>
        <end position="349"/>
    </location>
</feature>
<feature type="compositionally biased region" description="Polar residues" evidence="1">
    <location>
        <begin position="622"/>
        <end position="631"/>
    </location>
</feature>
<feature type="region of interest" description="Disordered" evidence="1">
    <location>
        <begin position="1006"/>
        <end position="1072"/>
    </location>
</feature>
<evidence type="ECO:0000313" key="2">
    <source>
        <dbReference type="EMBL" id="CDR40734.1"/>
    </source>
</evidence>
<feature type="compositionally biased region" description="Polar residues" evidence="1">
    <location>
        <begin position="1327"/>
        <end position="1341"/>
    </location>
</feature>
<feature type="compositionally biased region" description="Low complexity" evidence="1">
    <location>
        <begin position="216"/>
        <end position="228"/>
    </location>
</feature>
<feature type="region of interest" description="Disordered" evidence="1">
    <location>
        <begin position="804"/>
        <end position="875"/>
    </location>
</feature>
<proteinExistence type="predicted"/>
<feature type="compositionally biased region" description="Low complexity" evidence="1">
    <location>
        <begin position="854"/>
        <end position="866"/>
    </location>
</feature>
<feature type="compositionally biased region" description="Low complexity" evidence="1">
    <location>
        <begin position="755"/>
        <end position="771"/>
    </location>
</feature>
<feature type="compositionally biased region" description="Basic and acidic residues" evidence="1">
    <location>
        <begin position="717"/>
        <end position="748"/>
    </location>
</feature>
<feature type="compositionally biased region" description="Low complexity" evidence="1">
    <location>
        <begin position="809"/>
        <end position="826"/>
    </location>
</feature>
<feature type="compositionally biased region" description="Basic and acidic residues" evidence="1">
    <location>
        <begin position="305"/>
        <end position="324"/>
    </location>
</feature>
<feature type="compositionally biased region" description="Low complexity" evidence="1">
    <location>
        <begin position="1160"/>
        <end position="1182"/>
    </location>
</feature>
<feature type="compositionally biased region" description="Polar residues" evidence="1">
    <location>
        <begin position="441"/>
        <end position="475"/>
    </location>
</feature>
<feature type="compositionally biased region" description="Low complexity" evidence="1">
    <location>
        <begin position="85"/>
        <end position="147"/>
    </location>
</feature>
<gene>
    <name evidence="2" type="ORF">RHTO0S_05e06744g</name>
</gene>
<feature type="compositionally biased region" description="Polar residues" evidence="1">
    <location>
        <begin position="1214"/>
        <end position="1228"/>
    </location>
</feature>
<feature type="compositionally biased region" description="Basic and acidic residues" evidence="1">
    <location>
        <begin position="1402"/>
        <end position="1429"/>
    </location>
</feature>
<evidence type="ECO:0000256" key="1">
    <source>
        <dbReference type="SAM" id="MobiDB-lite"/>
    </source>
</evidence>
<dbReference type="OrthoDB" id="3364052at2759"/>
<feature type="compositionally biased region" description="Basic and acidic residues" evidence="1">
    <location>
        <begin position="378"/>
        <end position="404"/>
    </location>
</feature>
<feature type="region of interest" description="Disordered" evidence="1">
    <location>
        <begin position="516"/>
        <end position="782"/>
    </location>
</feature>
<feature type="compositionally biased region" description="Polar residues" evidence="1">
    <location>
        <begin position="1026"/>
        <end position="1035"/>
    </location>
</feature>